<evidence type="ECO:0000256" key="5">
    <source>
        <dbReference type="RuleBase" id="RU362076"/>
    </source>
</evidence>
<evidence type="ECO:0000256" key="6">
    <source>
        <dbReference type="SAM" id="MobiDB-lite"/>
    </source>
</evidence>
<dbReference type="Pfam" id="PF13861">
    <property type="entry name" value="FLgD_tudor"/>
    <property type="match status" value="1"/>
</dbReference>
<dbReference type="RefSeq" id="WP_089398970.1">
    <property type="nucleotide sequence ID" value="NZ_FZOT01000004.1"/>
</dbReference>
<evidence type="ECO:0000259" key="8">
    <source>
        <dbReference type="Pfam" id="PF13861"/>
    </source>
</evidence>
<dbReference type="Proteomes" id="UP000198284">
    <property type="component" value="Unassembled WGS sequence"/>
</dbReference>
<feature type="region of interest" description="Disordered" evidence="6">
    <location>
        <begin position="1"/>
        <end position="28"/>
    </location>
</feature>
<dbReference type="Gene3D" id="2.30.30.910">
    <property type="match status" value="1"/>
</dbReference>
<comment type="function">
    <text evidence="4 5">Required for flagellar hook formation. May act as a scaffolding protein.</text>
</comment>
<sequence length="224" mass="22709">MTTIPTGTVSNDLLTTMNGTKSTGTQSTADAAQDRFMTLLVTQMKNQDPLNPLDNAQVTSQLAQLSTVTGIDKLNTTLQALQSSYQSSQSLSAASMIGHSVLVPGASTSLASGQALFGVELASAADKVQVTVTNQNGQVVRSMDIGAQDAGAQTLKWDGTTDSGAAAPDGTYNFTVAASVGGTKVSATPLSFGIVNSVATGAQGVKLNIPGGGSVNLSDVRQIL</sequence>
<dbReference type="OrthoDB" id="9785233at2"/>
<evidence type="ECO:0000256" key="3">
    <source>
        <dbReference type="ARBA" id="ARBA00022795"/>
    </source>
</evidence>
<dbReference type="InterPro" id="IPR005648">
    <property type="entry name" value="FlgD"/>
</dbReference>
<dbReference type="InterPro" id="IPR025963">
    <property type="entry name" value="FLgD_Tudor"/>
</dbReference>
<keyword evidence="10" id="KW-1185">Reference proteome</keyword>
<feature type="domain" description="FlgD/Vpr Ig-like" evidence="7">
    <location>
        <begin position="109"/>
        <end position="179"/>
    </location>
</feature>
<dbReference type="GO" id="GO:0044781">
    <property type="term" value="P:bacterial-type flagellum organization"/>
    <property type="evidence" value="ECO:0007669"/>
    <property type="project" value="UniProtKB-UniRule"/>
</dbReference>
<keyword evidence="9" id="KW-0282">Flagellum</keyword>
<keyword evidence="3 5" id="KW-1005">Bacterial flagellum biogenesis</keyword>
<dbReference type="Pfam" id="PF13860">
    <property type="entry name" value="FlgD_ig"/>
    <property type="match status" value="1"/>
</dbReference>
<evidence type="ECO:0000313" key="9">
    <source>
        <dbReference type="EMBL" id="SNS60968.1"/>
    </source>
</evidence>
<gene>
    <name evidence="9" type="ORF">SAMN06265795_104119</name>
</gene>
<dbReference type="Pfam" id="PF03963">
    <property type="entry name" value="FlgD"/>
    <property type="match status" value="1"/>
</dbReference>
<accession>A0A239FWT8</accession>
<dbReference type="InterPro" id="IPR025965">
    <property type="entry name" value="FlgD/Vpr_Ig-like"/>
</dbReference>
<organism evidence="9 10">
    <name type="scientific">Noviherbaspirillum humi</name>
    <dbReference type="NCBI Taxonomy" id="1688639"/>
    <lineage>
        <taxon>Bacteria</taxon>
        <taxon>Pseudomonadati</taxon>
        <taxon>Pseudomonadota</taxon>
        <taxon>Betaproteobacteria</taxon>
        <taxon>Burkholderiales</taxon>
        <taxon>Oxalobacteraceae</taxon>
        <taxon>Noviherbaspirillum</taxon>
    </lineage>
</organism>
<comment type="similarity">
    <text evidence="1 5">Belongs to the FlgD family.</text>
</comment>
<feature type="domain" description="FlgD Tudor-like" evidence="8">
    <location>
        <begin position="88"/>
        <end position="221"/>
    </location>
</feature>
<name>A0A239FWT8_9BURK</name>
<evidence type="ECO:0000256" key="1">
    <source>
        <dbReference type="ARBA" id="ARBA00010577"/>
    </source>
</evidence>
<keyword evidence="9" id="KW-0966">Cell projection</keyword>
<dbReference type="EMBL" id="FZOT01000004">
    <property type="protein sequence ID" value="SNS60968.1"/>
    <property type="molecule type" value="Genomic_DNA"/>
</dbReference>
<evidence type="ECO:0000259" key="7">
    <source>
        <dbReference type="Pfam" id="PF13860"/>
    </source>
</evidence>
<protein>
    <recommendedName>
        <fullName evidence="2 5">Basal-body rod modification protein FlgD</fullName>
    </recommendedName>
</protein>
<dbReference type="NCBIfam" id="NF005176">
    <property type="entry name" value="PRK06655.1-1"/>
    <property type="match status" value="1"/>
</dbReference>
<evidence type="ECO:0000256" key="2">
    <source>
        <dbReference type="ARBA" id="ARBA00016013"/>
    </source>
</evidence>
<evidence type="ECO:0000256" key="4">
    <source>
        <dbReference type="ARBA" id="ARBA00024746"/>
    </source>
</evidence>
<evidence type="ECO:0000313" key="10">
    <source>
        <dbReference type="Proteomes" id="UP000198284"/>
    </source>
</evidence>
<dbReference type="AlphaFoldDB" id="A0A239FWT8"/>
<proteinExistence type="inferred from homology"/>
<reference evidence="9 10" key="1">
    <citation type="submission" date="2017-06" db="EMBL/GenBank/DDBJ databases">
        <authorList>
            <person name="Kim H.J."/>
            <person name="Triplett B.A."/>
        </authorList>
    </citation>
    <scope>NUCLEOTIDE SEQUENCE [LARGE SCALE GENOMIC DNA]</scope>
    <source>
        <strain evidence="9 10">U15</strain>
    </source>
</reference>
<dbReference type="Gene3D" id="2.60.40.4070">
    <property type="match status" value="1"/>
</dbReference>
<keyword evidence="9" id="KW-0969">Cilium</keyword>